<name>A0ABR9HZ03_9PSEU</name>
<evidence type="ECO:0000256" key="1">
    <source>
        <dbReference type="ARBA" id="ARBA00009437"/>
    </source>
</evidence>
<accession>A0ABR9HZ03</accession>
<dbReference type="InterPro" id="IPR000847">
    <property type="entry name" value="LysR_HTH_N"/>
</dbReference>
<dbReference type="InterPro" id="IPR036388">
    <property type="entry name" value="WH-like_DNA-bd_sf"/>
</dbReference>
<proteinExistence type="inferred from homology"/>
<dbReference type="SUPFAM" id="SSF46785">
    <property type="entry name" value="Winged helix' DNA-binding domain"/>
    <property type="match status" value="1"/>
</dbReference>
<keyword evidence="8" id="KW-1185">Reference proteome</keyword>
<feature type="signal peptide" evidence="5">
    <location>
        <begin position="1"/>
        <end position="22"/>
    </location>
</feature>
<dbReference type="PANTHER" id="PTHR30346">
    <property type="entry name" value="TRANSCRIPTIONAL DUAL REGULATOR HCAR-RELATED"/>
    <property type="match status" value="1"/>
</dbReference>
<dbReference type="EMBL" id="JADBEG010000001">
    <property type="protein sequence ID" value="MBE1496168.1"/>
    <property type="molecule type" value="Genomic_DNA"/>
</dbReference>
<dbReference type="SUPFAM" id="SSF53850">
    <property type="entry name" value="Periplasmic binding protein-like II"/>
    <property type="match status" value="1"/>
</dbReference>
<dbReference type="PROSITE" id="PS51257">
    <property type="entry name" value="PROKAR_LIPOPROTEIN"/>
    <property type="match status" value="1"/>
</dbReference>
<keyword evidence="5" id="KW-0732">Signal</keyword>
<evidence type="ECO:0000256" key="3">
    <source>
        <dbReference type="ARBA" id="ARBA00023125"/>
    </source>
</evidence>
<dbReference type="PANTHER" id="PTHR30346:SF29">
    <property type="entry name" value="LYSR SUBSTRATE-BINDING"/>
    <property type="match status" value="1"/>
</dbReference>
<evidence type="ECO:0000313" key="7">
    <source>
        <dbReference type="EMBL" id="MBE1496168.1"/>
    </source>
</evidence>
<evidence type="ECO:0000259" key="6">
    <source>
        <dbReference type="PROSITE" id="PS50931"/>
    </source>
</evidence>
<keyword evidence="2" id="KW-0805">Transcription regulation</keyword>
<dbReference type="Pfam" id="PF03466">
    <property type="entry name" value="LysR_substrate"/>
    <property type="match status" value="1"/>
</dbReference>
<evidence type="ECO:0000256" key="4">
    <source>
        <dbReference type="ARBA" id="ARBA00023163"/>
    </source>
</evidence>
<evidence type="ECO:0000313" key="8">
    <source>
        <dbReference type="Proteomes" id="UP000631670"/>
    </source>
</evidence>
<dbReference type="Proteomes" id="UP000631670">
    <property type="component" value="Unassembled WGS sequence"/>
</dbReference>
<dbReference type="Pfam" id="PF00126">
    <property type="entry name" value="HTH_1"/>
    <property type="match status" value="1"/>
</dbReference>
<dbReference type="InterPro" id="IPR036390">
    <property type="entry name" value="WH_DNA-bd_sf"/>
</dbReference>
<feature type="chain" id="PRO_5046974374" evidence="5">
    <location>
        <begin position="23"/>
        <end position="314"/>
    </location>
</feature>
<dbReference type="RefSeq" id="WP_086861302.1">
    <property type="nucleotide sequence ID" value="NZ_JADBEG010000001.1"/>
</dbReference>
<dbReference type="Gene3D" id="3.40.190.290">
    <property type="match status" value="1"/>
</dbReference>
<protein>
    <submittedName>
        <fullName evidence="7">Molybdate transport repressor ModE-like protein</fullName>
    </submittedName>
</protein>
<dbReference type="PROSITE" id="PS50931">
    <property type="entry name" value="HTH_LYSR"/>
    <property type="match status" value="1"/>
</dbReference>
<evidence type="ECO:0000256" key="5">
    <source>
        <dbReference type="SAM" id="SignalP"/>
    </source>
</evidence>
<evidence type="ECO:0000256" key="2">
    <source>
        <dbReference type="ARBA" id="ARBA00023015"/>
    </source>
</evidence>
<sequence>MLSTRRLQLLVALARTGSIAGAAAAAGCSAAAASQQLSALERETGADLLERSARSVRLTGAGELLADRARVILADLEAAERDLALAGTTGGGRLRVGSFATATRLFAAPALGALRRRHPGMRISFTEVEPEAALDAVRAGELDVAVTHHYPVLAAPDTHGLRQVAVCADPLLLAVPAHLARSDSTAADVRDFAGADWISTRPDRGFQALTELTAEAAGFRPRITGRTVGYVALLDLVAAGLGVALVPELAAAPRPGLRLLDIVTPAGLSRTVELTSRAADRSPAVSAFHAEVSRRVPRAATAIRKPRGGAGGPG</sequence>
<feature type="domain" description="HTH lysR-type" evidence="6">
    <location>
        <begin position="2"/>
        <end position="59"/>
    </location>
</feature>
<comment type="caution">
    <text evidence="7">The sequence shown here is derived from an EMBL/GenBank/DDBJ whole genome shotgun (WGS) entry which is preliminary data.</text>
</comment>
<gene>
    <name evidence="7" type="ORF">H4696_003268</name>
</gene>
<dbReference type="Gene3D" id="1.10.10.10">
    <property type="entry name" value="Winged helix-like DNA-binding domain superfamily/Winged helix DNA-binding domain"/>
    <property type="match status" value="1"/>
</dbReference>
<organism evidence="7 8">
    <name type="scientific">Amycolatopsis lexingtonensis</name>
    <dbReference type="NCBI Taxonomy" id="218822"/>
    <lineage>
        <taxon>Bacteria</taxon>
        <taxon>Bacillati</taxon>
        <taxon>Actinomycetota</taxon>
        <taxon>Actinomycetes</taxon>
        <taxon>Pseudonocardiales</taxon>
        <taxon>Pseudonocardiaceae</taxon>
        <taxon>Amycolatopsis</taxon>
    </lineage>
</organism>
<reference evidence="7 8" key="1">
    <citation type="submission" date="2020-10" db="EMBL/GenBank/DDBJ databases">
        <title>Sequencing the genomes of 1000 actinobacteria strains.</title>
        <authorList>
            <person name="Klenk H.-P."/>
        </authorList>
    </citation>
    <scope>NUCLEOTIDE SEQUENCE [LARGE SCALE GENOMIC DNA]</scope>
    <source>
        <strain evidence="7 8">DSM 44653</strain>
    </source>
</reference>
<dbReference type="InterPro" id="IPR005119">
    <property type="entry name" value="LysR_subst-bd"/>
</dbReference>
<keyword evidence="4" id="KW-0804">Transcription</keyword>
<keyword evidence="3" id="KW-0238">DNA-binding</keyword>
<comment type="similarity">
    <text evidence="1">Belongs to the LysR transcriptional regulatory family.</text>
</comment>